<evidence type="ECO:0000256" key="3">
    <source>
        <dbReference type="ARBA" id="ARBA00023098"/>
    </source>
</evidence>
<keyword evidence="5" id="KW-0732">Signal</keyword>
<proteinExistence type="predicted"/>
<dbReference type="InterPro" id="IPR002641">
    <property type="entry name" value="PNPLA_dom"/>
</dbReference>
<accession>B3PFM9</accession>
<evidence type="ECO:0000259" key="6">
    <source>
        <dbReference type="PROSITE" id="PS51635"/>
    </source>
</evidence>
<dbReference type="InterPro" id="IPR016035">
    <property type="entry name" value="Acyl_Trfase/lysoPLipase"/>
</dbReference>
<dbReference type="SUPFAM" id="SSF52151">
    <property type="entry name" value="FabD/lysophospholipase-like"/>
    <property type="match status" value="1"/>
</dbReference>
<feature type="short sequence motif" description="DGA/G" evidence="4">
    <location>
        <begin position="220"/>
        <end position="222"/>
    </location>
</feature>
<feature type="short sequence motif" description="GXSXG" evidence="4">
    <location>
        <begin position="72"/>
        <end position="76"/>
    </location>
</feature>
<dbReference type="GO" id="GO:0016787">
    <property type="term" value="F:hydrolase activity"/>
    <property type="evidence" value="ECO:0007669"/>
    <property type="project" value="UniProtKB-UniRule"/>
</dbReference>
<reference evidence="7 8" key="1">
    <citation type="journal article" date="2008" name="J. Bacteriol.">
        <title>Insights into plant cell wall degradation from the genome sequence of the soil bacterium Cellvibrio japonicus.</title>
        <authorList>
            <person name="Deboy R.T."/>
            <person name="Mongodin E.F."/>
            <person name="Fouts D.E."/>
            <person name="Tailford L.E."/>
            <person name="Khouri H."/>
            <person name="Emerson J.B."/>
            <person name="Mohamoud Y."/>
            <person name="Watkins K."/>
            <person name="Henrissat B."/>
            <person name="Gilbert H.J."/>
            <person name="Nelson K.E."/>
        </authorList>
    </citation>
    <scope>NUCLEOTIDE SEQUENCE [LARGE SCALE GENOMIC DNA]</scope>
    <source>
        <strain evidence="7 8">Ueda107</strain>
    </source>
</reference>
<evidence type="ECO:0000313" key="7">
    <source>
        <dbReference type="EMBL" id="ACE84227.1"/>
    </source>
</evidence>
<protein>
    <submittedName>
        <fullName evidence="7">Phospholipase, patatin family</fullName>
    </submittedName>
</protein>
<dbReference type="Proteomes" id="UP000001036">
    <property type="component" value="Chromosome"/>
</dbReference>
<feature type="signal peptide" evidence="5">
    <location>
        <begin position="1"/>
        <end position="26"/>
    </location>
</feature>
<keyword evidence="2 4" id="KW-0442">Lipid degradation</keyword>
<dbReference type="Pfam" id="PF01734">
    <property type="entry name" value="Patatin"/>
    <property type="match status" value="1"/>
</dbReference>
<dbReference type="AlphaFoldDB" id="B3PFM9"/>
<dbReference type="STRING" id="498211.CJA_1741"/>
<dbReference type="PANTHER" id="PTHR14226">
    <property type="entry name" value="NEUROPATHY TARGET ESTERASE/SWISS CHEESE D.MELANOGASTER"/>
    <property type="match status" value="1"/>
</dbReference>
<sequence>MFSLVRVVLPLMGGLGIALCTLPAMAEQASGASGKRPVTALVLGGGGARGAAHIGVLQVLEQERIPVDCVVGTSMGALVAGAYAAGLAPSEMLDKLAEADWTDMFLDTADYSQLSYRKKRVNKGLLLGTEMGITKRGVQIMPGVIAGEKIKLFFNFLVSDEQGQHQIENLSLPLAIVATDIGTGERVVIRKGSLTHAMRASMSVPGLMAPVEYEGGQLVDGGLVDNLPIGIGRGLCNADRVIAINVGSPLRPADEVGSLLSVTGQMIGILTKQNVERSLATLTGNDIYMAPELGNIKSTDFKRYAEAAEAGRQTALRYLYALKDLSVSPEAYAQWNVQRRVEREPIVRIDEIHIAPLNRVNSDFVERLVRQRPGENVDRRRLEQDLIRIYGAGYFDSVDYRIYQHDGVNRLDILAREKNWSSDYVTFGFTVAEEYRHGASVNLRGAYRNTWINSYGGEFFAVLDAGTDPYVELDFYQPLDTRHKYFVEPRYISNRQTSNIFIDGDKIAEYELTTHSVELMLGRNVGIWGQVRSGWREYDIKASADISLLNLPDANERYGGWLTEVLFDARNRLYFPSQGWSGDLGYFASPQADYEKLFTRLDYAHPLGDFVLGARGSFVTSINDPLPVYDSAQLGGFLNLSGYARNQILADQALYLHLRAEKIVGRMPLGLSGDLRMGLALEGAKLEDAYTLTKDDDWLNSAAIYWGGETPVGPVYIGYGFTFSGDYNFYFQIGP</sequence>
<dbReference type="eggNOG" id="COG4775">
    <property type="taxonomic scope" value="Bacteria"/>
</dbReference>
<feature type="active site" description="Proton acceptor" evidence="4">
    <location>
        <position position="220"/>
    </location>
</feature>
<dbReference type="HOGENOM" id="CLU_014750_1_0_6"/>
<gene>
    <name evidence="7" type="ordered locus">CJA_1741</name>
</gene>
<organism evidence="7 8">
    <name type="scientific">Cellvibrio japonicus (strain Ueda107)</name>
    <name type="common">Pseudomonas fluorescens subsp. cellulosa</name>
    <dbReference type="NCBI Taxonomy" id="498211"/>
    <lineage>
        <taxon>Bacteria</taxon>
        <taxon>Pseudomonadati</taxon>
        <taxon>Pseudomonadota</taxon>
        <taxon>Gammaproteobacteria</taxon>
        <taxon>Cellvibrionales</taxon>
        <taxon>Cellvibrionaceae</taxon>
        <taxon>Cellvibrio</taxon>
    </lineage>
</organism>
<keyword evidence="3 4" id="KW-0443">Lipid metabolism</keyword>
<evidence type="ECO:0000256" key="5">
    <source>
        <dbReference type="SAM" id="SignalP"/>
    </source>
</evidence>
<feature type="short sequence motif" description="GXGXXG" evidence="4">
    <location>
        <begin position="45"/>
        <end position="50"/>
    </location>
</feature>
<name>B3PFM9_CELJU</name>
<dbReference type="RefSeq" id="WP_012487362.1">
    <property type="nucleotide sequence ID" value="NC_010995.1"/>
</dbReference>
<dbReference type="Gene3D" id="2.40.160.50">
    <property type="entry name" value="membrane protein fhac: a member of the omp85/tpsb transporter family"/>
    <property type="match status" value="1"/>
</dbReference>
<evidence type="ECO:0000256" key="4">
    <source>
        <dbReference type="PROSITE-ProRule" id="PRU01161"/>
    </source>
</evidence>
<keyword evidence="8" id="KW-1185">Reference proteome</keyword>
<feature type="active site" description="Nucleophile" evidence="4">
    <location>
        <position position="74"/>
    </location>
</feature>
<dbReference type="PANTHER" id="PTHR14226:SF29">
    <property type="entry name" value="NEUROPATHY TARGET ESTERASE SWS"/>
    <property type="match status" value="1"/>
</dbReference>
<dbReference type="EMBL" id="CP000934">
    <property type="protein sequence ID" value="ACE84227.1"/>
    <property type="molecule type" value="Genomic_DNA"/>
</dbReference>
<dbReference type="GO" id="GO:0016042">
    <property type="term" value="P:lipid catabolic process"/>
    <property type="evidence" value="ECO:0007669"/>
    <property type="project" value="UniProtKB-UniRule"/>
</dbReference>
<feature type="domain" description="PNPLA" evidence="6">
    <location>
        <begin position="41"/>
        <end position="233"/>
    </location>
</feature>
<dbReference type="PROSITE" id="PS51635">
    <property type="entry name" value="PNPLA"/>
    <property type="match status" value="1"/>
</dbReference>
<evidence type="ECO:0000256" key="1">
    <source>
        <dbReference type="ARBA" id="ARBA00022801"/>
    </source>
</evidence>
<keyword evidence="1 4" id="KW-0378">Hydrolase</keyword>
<evidence type="ECO:0000256" key="2">
    <source>
        <dbReference type="ARBA" id="ARBA00022963"/>
    </source>
</evidence>
<evidence type="ECO:0000313" key="8">
    <source>
        <dbReference type="Proteomes" id="UP000001036"/>
    </source>
</evidence>
<dbReference type="GO" id="GO:0019867">
    <property type="term" value="C:outer membrane"/>
    <property type="evidence" value="ECO:0007669"/>
    <property type="project" value="InterPro"/>
</dbReference>
<feature type="chain" id="PRO_5002796552" evidence="5">
    <location>
        <begin position="27"/>
        <end position="735"/>
    </location>
</feature>
<dbReference type="Gene3D" id="3.40.1090.10">
    <property type="entry name" value="Cytosolic phospholipase A2 catalytic domain"/>
    <property type="match status" value="2"/>
</dbReference>
<dbReference type="eggNOG" id="COG1752">
    <property type="taxonomic scope" value="Bacteria"/>
</dbReference>
<dbReference type="KEGG" id="cja:CJA_1741"/>
<dbReference type="InterPro" id="IPR050301">
    <property type="entry name" value="NTE"/>
</dbReference>